<proteinExistence type="predicted"/>
<dbReference type="PANTHER" id="PTHR11799:SF12">
    <property type="entry name" value="PARAOXONASE-RELATED"/>
    <property type="match status" value="1"/>
</dbReference>
<dbReference type="EMBL" id="JMSN01000040">
    <property type="protein sequence ID" value="KDN45734.1"/>
    <property type="molecule type" value="Genomic_DNA"/>
</dbReference>
<dbReference type="OMA" id="CEDMWLH"/>
<dbReference type="InterPro" id="IPR051288">
    <property type="entry name" value="Serum_paraoxonase/arylesterase"/>
</dbReference>
<dbReference type="HOGENOM" id="CLU_033924_1_0_1"/>
<keyword evidence="3" id="KW-1185">Reference proteome</keyword>
<protein>
    <recommendedName>
        <fullName evidence="4">Calcium-dependent phosphotriesterase</fullName>
    </recommendedName>
</protein>
<dbReference type="Proteomes" id="UP000027361">
    <property type="component" value="Unassembled WGS sequence"/>
</dbReference>
<name>A0A066W3R7_TILAU</name>
<evidence type="ECO:0000313" key="3">
    <source>
        <dbReference type="Proteomes" id="UP000027361"/>
    </source>
</evidence>
<dbReference type="AlphaFoldDB" id="A0A066W3R7"/>
<dbReference type="GeneID" id="25262905"/>
<reference evidence="2 3" key="1">
    <citation type="submission" date="2014-05" db="EMBL/GenBank/DDBJ databases">
        <title>Draft genome sequence of a rare smut relative, Tilletiaria anomala UBC 951.</title>
        <authorList>
            <consortium name="DOE Joint Genome Institute"/>
            <person name="Toome M."/>
            <person name="Kuo A."/>
            <person name="Henrissat B."/>
            <person name="Lipzen A."/>
            <person name="Tritt A."/>
            <person name="Yoshinaga Y."/>
            <person name="Zane M."/>
            <person name="Barry K."/>
            <person name="Grigoriev I.V."/>
            <person name="Spatafora J.W."/>
            <person name="Aimea M.C."/>
        </authorList>
    </citation>
    <scope>NUCLEOTIDE SEQUENCE [LARGE SCALE GENOMIC DNA]</scope>
    <source>
        <strain evidence="2 3">UBC 951</strain>
    </source>
</reference>
<feature type="chain" id="PRO_5001628730" description="Calcium-dependent phosphotriesterase" evidence="1">
    <location>
        <begin position="18"/>
        <end position="402"/>
    </location>
</feature>
<evidence type="ECO:0000256" key="1">
    <source>
        <dbReference type="SAM" id="SignalP"/>
    </source>
</evidence>
<dbReference type="InterPro" id="IPR011042">
    <property type="entry name" value="6-blade_b-propeller_TolB-like"/>
</dbReference>
<evidence type="ECO:0008006" key="4">
    <source>
        <dbReference type="Google" id="ProtNLM"/>
    </source>
</evidence>
<comment type="caution">
    <text evidence="2">The sequence shown here is derived from an EMBL/GenBank/DDBJ whole genome shotgun (WGS) entry which is preliminary data.</text>
</comment>
<dbReference type="Gene3D" id="2.120.10.30">
    <property type="entry name" value="TolB, C-terminal domain"/>
    <property type="match status" value="1"/>
</dbReference>
<organism evidence="2 3">
    <name type="scientific">Tilletiaria anomala (strain ATCC 24038 / CBS 436.72 / UBC 951)</name>
    <dbReference type="NCBI Taxonomy" id="1037660"/>
    <lineage>
        <taxon>Eukaryota</taxon>
        <taxon>Fungi</taxon>
        <taxon>Dikarya</taxon>
        <taxon>Basidiomycota</taxon>
        <taxon>Ustilaginomycotina</taxon>
        <taxon>Exobasidiomycetes</taxon>
        <taxon>Georgefischeriales</taxon>
        <taxon>Tilletiariaceae</taxon>
        <taxon>Tilletiaria</taxon>
    </lineage>
</organism>
<sequence length="402" mass="43116">MATIAVLFAALAGLGYVAVPLVRDVAGIGRAITPTRNGNCVKIQSLSGCEDFWMHHESGLLYAACSAAEGKKHWFPGMANLHADQRTLNDAVYILDTNSDLKTNPKVTKVKTEGFSGLNGDGTFNLHGINVHVIPAVSTDENPTLRIFLNNHRPTLDVQGNLIDNTKTGANSTIEIFETTLGSDSMTHVRTWADPLIHTPNRVAPVDADGFLYTNDHQRKSGKHRDTIETLHPVANVGYCDPAVGCKIVYSPSALPNGLVRLSQHANRYLVPYSGRPHQTLFDFDPASKALNKVVDIPVGMPSDNVNMASNGDAFAASFPKVFDTAAVLAAGDPYNRKAPGTVIRIPAADLASAGADGWHIEKFYEADGSDVNVITNANLDVARNLLYLSGPISPHLSVCSV</sequence>
<dbReference type="PANTHER" id="PTHR11799">
    <property type="entry name" value="PARAOXONASE"/>
    <property type="match status" value="1"/>
</dbReference>
<dbReference type="OrthoDB" id="5307922at2759"/>
<dbReference type="RefSeq" id="XP_013243271.1">
    <property type="nucleotide sequence ID" value="XM_013387817.1"/>
</dbReference>
<accession>A0A066W3R7</accession>
<keyword evidence="1" id="KW-0732">Signal</keyword>
<gene>
    <name evidence="2" type="ORF">K437DRAFT_235646</name>
</gene>
<feature type="signal peptide" evidence="1">
    <location>
        <begin position="1"/>
        <end position="17"/>
    </location>
</feature>
<dbReference type="InParanoid" id="A0A066W3R7"/>
<evidence type="ECO:0000313" key="2">
    <source>
        <dbReference type="EMBL" id="KDN45734.1"/>
    </source>
</evidence>